<dbReference type="CDD" id="cd02440">
    <property type="entry name" value="AdoMet_MTases"/>
    <property type="match status" value="1"/>
</dbReference>
<organism evidence="2 3">
    <name type="scientific">Chamaesiphon polymorphus CCALA 037</name>
    <dbReference type="NCBI Taxonomy" id="2107692"/>
    <lineage>
        <taxon>Bacteria</taxon>
        <taxon>Bacillati</taxon>
        <taxon>Cyanobacteriota</taxon>
        <taxon>Cyanophyceae</taxon>
        <taxon>Gomontiellales</taxon>
        <taxon>Chamaesiphonaceae</taxon>
        <taxon>Chamaesiphon</taxon>
    </lineage>
</organism>
<gene>
    <name evidence="2" type="ORF">C7B77_02495</name>
</gene>
<evidence type="ECO:0000259" key="1">
    <source>
        <dbReference type="Pfam" id="PF08241"/>
    </source>
</evidence>
<dbReference type="AlphaFoldDB" id="A0A2T1GMM0"/>
<dbReference type="GO" id="GO:0008757">
    <property type="term" value="F:S-adenosylmethionine-dependent methyltransferase activity"/>
    <property type="evidence" value="ECO:0007669"/>
    <property type="project" value="InterPro"/>
</dbReference>
<keyword evidence="2" id="KW-0808">Transferase</keyword>
<keyword evidence="3" id="KW-1185">Reference proteome</keyword>
<dbReference type="GO" id="GO:0032259">
    <property type="term" value="P:methylation"/>
    <property type="evidence" value="ECO:0007669"/>
    <property type="project" value="UniProtKB-KW"/>
</dbReference>
<dbReference type="SUPFAM" id="SSF53335">
    <property type="entry name" value="S-adenosyl-L-methionine-dependent methyltransferases"/>
    <property type="match status" value="1"/>
</dbReference>
<protein>
    <submittedName>
        <fullName evidence="2">Methyltransferase type 11</fullName>
    </submittedName>
</protein>
<dbReference type="Pfam" id="PF08241">
    <property type="entry name" value="Methyltransf_11"/>
    <property type="match status" value="1"/>
</dbReference>
<reference evidence="2 3" key="1">
    <citation type="submission" date="2018-03" db="EMBL/GenBank/DDBJ databases">
        <title>The ancient ancestry and fast evolution of plastids.</title>
        <authorList>
            <person name="Moore K.R."/>
            <person name="Magnabosco C."/>
            <person name="Momper L."/>
            <person name="Gold D.A."/>
            <person name="Bosak T."/>
            <person name="Fournier G.P."/>
        </authorList>
    </citation>
    <scope>NUCLEOTIDE SEQUENCE [LARGE SCALE GENOMIC DNA]</scope>
    <source>
        <strain evidence="2 3">CCALA 037</strain>
    </source>
</reference>
<evidence type="ECO:0000313" key="2">
    <source>
        <dbReference type="EMBL" id="PSB59043.1"/>
    </source>
</evidence>
<accession>A0A2T1GMM0</accession>
<dbReference type="InterPro" id="IPR029063">
    <property type="entry name" value="SAM-dependent_MTases_sf"/>
</dbReference>
<dbReference type="Proteomes" id="UP000238937">
    <property type="component" value="Unassembled WGS sequence"/>
</dbReference>
<dbReference type="RefSeq" id="WP_106299994.1">
    <property type="nucleotide sequence ID" value="NZ_PVWO01000016.1"/>
</dbReference>
<dbReference type="EMBL" id="PVWO01000016">
    <property type="protein sequence ID" value="PSB59043.1"/>
    <property type="molecule type" value="Genomic_DNA"/>
</dbReference>
<comment type="caution">
    <text evidence="2">The sequence shown here is derived from an EMBL/GenBank/DDBJ whole genome shotgun (WGS) entry which is preliminary data.</text>
</comment>
<dbReference type="InterPro" id="IPR013216">
    <property type="entry name" value="Methyltransf_11"/>
</dbReference>
<proteinExistence type="predicted"/>
<dbReference type="OrthoDB" id="457170at2"/>
<dbReference type="Gene3D" id="3.40.50.150">
    <property type="entry name" value="Vaccinia Virus protein VP39"/>
    <property type="match status" value="1"/>
</dbReference>
<feature type="domain" description="Methyltransferase type 11" evidence="1">
    <location>
        <begin position="29"/>
        <end position="78"/>
    </location>
</feature>
<keyword evidence="2" id="KW-0489">Methyltransferase</keyword>
<name>A0A2T1GMM0_9CYAN</name>
<evidence type="ECO:0000313" key="3">
    <source>
        <dbReference type="Proteomes" id="UP000238937"/>
    </source>
</evidence>
<sequence length="283" mass="32733">MKYLNLGCGSRFHTDWTNINFVSTSESVIAHDLSQGIPFSDESFDVVYHSHVLEHFPQSVAASFLKECCRVLRPQGILRVVIPDLEQIARTYLYALEQAVNGSKEWEQNYQWILLEMYDQTVRDRPGGKMQEFLSNKDIANPDFAIERCGVEIKNIILAARQDNTSQISVVEPSFKKILKHIYRFFRYAEYRYQSIIKFALRPQELNALQLGQFRQSGEIHQWMYDRYSLSLLLKSCGLEEIAKKSASESSISNWASFNLDTEVDGSIYKPDSIYMEARKPVT</sequence>